<evidence type="ECO:0000256" key="3">
    <source>
        <dbReference type="ARBA" id="ARBA00022692"/>
    </source>
</evidence>
<evidence type="ECO:0000259" key="13">
    <source>
        <dbReference type="SMART" id="SM00918"/>
    </source>
</evidence>
<dbReference type="PhylomeDB" id="A7RSU8"/>
<dbReference type="InParanoid" id="A7RSU8"/>
<evidence type="ECO:0000256" key="5">
    <source>
        <dbReference type="ARBA" id="ARBA00023054"/>
    </source>
</evidence>
<keyword evidence="4 12" id="KW-1133">Transmembrane helix</keyword>
<dbReference type="Gene3D" id="1.10.287.70">
    <property type="match status" value="1"/>
</dbReference>
<evidence type="ECO:0000256" key="10">
    <source>
        <dbReference type="ARBA" id="ARBA00023286"/>
    </source>
</evidence>
<evidence type="ECO:0000256" key="11">
    <source>
        <dbReference type="ARBA" id="ARBA00023303"/>
    </source>
</evidence>
<evidence type="ECO:0000256" key="1">
    <source>
        <dbReference type="ARBA" id="ARBA00004141"/>
    </source>
</evidence>
<keyword evidence="5" id="KW-0175">Coiled coil</keyword>
<evidence type="ECO:0000313" key="14">
    <source>
        <dbReference type="EMBL" id="EDO45521.1"/>
    </source>
</evidence>
<dbReference type="GO" id="GO:0043226">
    <property type="term" value="C:organelle"/>
    <property type="evidence" value="ECO:0007669"/>
    <property type="project" value="UniProtKB-ARBA"/>
</dbReference>
<evidence type="ECO:0000256" key="12">
    <source>
        <dbReference type="SAM" id="Phobius"/>
    </source>
</evidence>
<organism evidence="14 15">
    <name type="scientific">Nematostella vectensis</name>
    <name type="common">Starlet sea anemone</name>
    <dbReference type="NCBI Taxonomy" id="45351"/>
    <lineage>
        <taxon>Eukaryota</taxon>
        <taxon>Metazoa</taxon>
        <taxon>Cnidaria</taxon>
        <taxon>Anthozoa</taxon>
        <taxon>Hexacorallia</taxon>
        <taxon>Actiniaria</taxon>
        <taxon>Edwardsiidae</taxon>
        <taxon>Nematostella</taxon>
    </lineage>
</organism>
<keyword evidence="10" id="KW-1071">Ligand-gated ion channel</keyword>
<feature type="non-terminal residue" evidence="14">
    <location>
        <position position="1"/>
    </location>
</feature>
<dbReference type="KEGG" id="nve:5517539"/>
<keyword evidence="8" id="KW-0675">Receptor</keyword>
<evidence type="ECO:0000256" key="4">
    <source>
        <dbReference type="ARBA" id="ARBA00022989"/>
    </source>
</evidence>
<gene>
    <name evidence="14" type="ORF">NEMVEDRAFT_v1g36018</name>
</gene>
<name>A7RSU8_NEMVE</name>
<dbReference type="GO" id="GO:0005886">
    <property type="term" value="C:plasma membrane"/>
    <property type="evidence" value="ECO:0007669"/>
    <property type="project" value="UniProtKB-ARBA"/>
</dbReference>
<reference evidence="14 15" key="1">
    <citation type="journal article" date="2007" name="Science">
        <title>Sea anemone genome reveals ancestral eumetazoan gene repertoire and genomic organization.</title>
        <authorList>
            <person name="Putnam N.H."/>
            <person name="Srivastava M."/>
            <person name="Hellsten U."/>
            <person name="Dirks B."/>
            <person name="Chapman J."/>
            <person name="Salamov A."/>
            <person name="Terry A."/>
            <person name="Shapiro H."/>
            <person name="Lindquist E."/>
            <person name="Kapitonov V.V."/>
            <person name="Jurka J."/>
            <person name="Genikhovich G."/>
            <person name="Grigoriev I.V."/>
            <person name="Lucas S.M."/>
            <person name="Steele R.E."/>
            <person name="Finnerty J.R."/>
            <person name="Technau U."/>
            <person name="Martindale M.Q."/>
            <person name="Rokhsar D.S."/>
        </authorList>
    </citation>
    <scope>NUCLEOTIDE SEQUENCE [LARGE SCALE GENOMIC DNA]</scope>
    <source>
        <strain evidence="15">CH2 X CH6</strain>
    </source>
</reference>
<dbReference type="eggNOG" id="KOG1052">
    <property type="taxonomic scope" value="Eukaryota"/>
</dbReference>
<keyword evidence="11" id="KW-0407">Ion channel</keyword>
<dbReference type="HOGENOM" id="CLU_1329246_0_0_1"/>
<dbReference type="SMART" id="SM00918">
    <property type="entry name" value="Lig_chan-Glu_bd"/>
    <property type="match status" value="1"/>
</dbReference>
<evidence type="ECO:0000256" key="2">
    <source>
        <dbReference type="ARBA" id="ARBA00022448"/>
    </source>
</evidence>
<keyword evidence="7 12" id="KW-0472">Membrane</keyword>
<dbReference type="Pfam" id="PF10613">
    <property type="entry name" value="Lig_chan-Glu_bd"/>
    <property type="match status" value="1"/>
</dbReference>
<feature type="non-terminal residue" evidence="14">
    <location>
        <position position="207"/>
    </location>
</feature>
<dbReference type="SUPFAM" id="SSF53850">
    <property type="entry name" value="Periplasmic binding protein-like II"/>
    <property type="match status" value="1"/>
</dbReference>
<dbReference type="Gene3D" id="3.40.190.10">
    <property type="entry name" value="Periplasmic binding protein-like II"/>
    <property type="match status" value="1"/>
</dbReference>
<evidence type="ECO:0000256" key="9">
    <source>
        <dbReference type="ARBA" id="ARBA00023180"/>
    </source>
</evidence>
<feature type="domain" description="Ionotropic glutamate receptor L-glutamate and glycine-binding" evidence="13">
    <location>
        <begin position="1"/>
        <end position="48"/>
    </location>
</feature>
<protein>
    <recommendedName>
        <fullName evidence="13">Ionotropic glutamate receptor L-glutamate and glycine-binding domain-containing protein</fullName>
    </recommendedName>
</protein>
<evidence type="ECO:0000256" key="7">
    <source>
        <dbReference type="ARBA" id="ARBA00023136"/>
    </source>
</evidence>
<dbReference type="InterPro" id="IPR001320">
    <property type="entry name" value="Iontro_rcpt_C"/>
</dbReference>
<dbReference type="EMBL" id="DS469535">
    <property type="protein sequence ID" value="EDO45521.1"/>
    <property type="molecule type" value="Genomic_DNA"/>
</dbReference>
<feature type="transmembrane region" description="Helical" evidence="12">
    <location>
        <begin position="169"/>
        <end position="194"/>
    </location>
</feature>
<dbReference type="AlphaFoldDB" id="A7RSU8"/>
<dbReference type="Pfam" id="PF00060">
    <property type="entry name" value="Lig_chan"/>
    <property type="match status" value="1"/>
</dbReference>
<keyword evidence="6" id="KW-0406">Ion transport</keyword>
<sequence>KGFAIDILMNLERDLEFEAEIYLVEDKKYGVYDKKLKRWNGMIGDLVDGRAELALTSFEMSSARQDVIDFADAAFMYHDRVIIMPVKSSYTSHDWFGFMKPFGTHLWVAFVSTSVVLVIMVWLIDMYSPYGYKHHFQVFTLRDSFSDLSSTVFKINLDDVTARSPSARFTYAVFSFGTLILISTYTANLMVFLIEKKVEFPISGLHD</sequence>
<keyword evidence="15" id="KW-1185">Reference proteome</keyword>
<proteinExistence type="predicted"/>
<dbReference type="InterPro" id="IPR015683">
    <property type="entry name" value="Ionotropic_Glu_rcpt"/>
</dbReference>
<evidence type="ECO:0000256" key="6">
    <source>
        <dbReference type="ARBA" id="ARBA00023065"/>
    </source>
</evidence>
<feature type="transmembrane region" description="Helical" evidence="12">
    <location>
        <begin position="106"/>
        <end position="124"/>
    </location>
</feature>
<keyword evidence="2" id="KW-0813">Transport</keyword>
<dbReference type="Proteomes" id="UP000001593">
    <property type="component" value="Unassembled WGS sequence"/>
</dbReference>
<evidence type="ECO:0000256" key="8">
    <source>
        <dbReference type="ARBA" id="ARBA00023170"/>
    </source>
</evidence>
<dbReference type="FunFam" id="3.40.190.10:FF:000078">
    <property type="entry name" value="glutamate receptor ionotropic, NMDA 3B"/>
    <property type="match status" value="1"/>
</dbReference>
<evidence type="ECO:0000313" key="15">
    <source>
        <dbReference type="Proteomes" id="UP000001593"/>
    </source>
</evidence>
<dbReference type="GO" id="GO:0015276">
    <property type="term" value="F:ligand-gated monoatomic ion channel activity"/>
    <property type="evidence" value="ECO:0007669"/>
    <property type="project" value="InterPro"/>
</dbReference>
<comment type="subcellular location">
    <subcellularLocation>
        <location evidence="1">Membrane</location>
        <topology evidence="1">Multi-pass membrane protein</topology>
    </subcellularLocation>
</comment>
<keyword evidence="3 12" id="KW-0812">Transmembrane</keyword>
<keyword evidence="9" id="KW-0325">Glycoprotein</keyword>
<dbReference type="InterPro" id="IPR019594">
    <property type="entry name" value="Glu/Gly-bd"/>
</dbReference>
<accession>A7RSU8</accession>
<dbReference type="PANTHER" id="PTHR18966">
    <property type="entry name" value="IONOTROPIC GLUTAMATE RECEPTOR"/>
    <property type="match status" value="1"/>
</dbReference>